<evidence type="ECO:0000256" key="1">
    <source>
        <dbReference type="SAM" id="MobiDB-lite"/>
    </source>
</evidence>
<name>D8LV18_BLAHO</name>
<gene>
    <name evidence="2" type="ORF">GSBLH_T00000103001</name>
</gene>
<evidence type="ECO:0000313" key="3">
    <source>
        <dbReference type="Proteomes" id="UP000008312"/>
    </source>
</evidence>
<dbReference type="GeneID" id="24917424"/>
<organism evidence="2">
    <name type="scientific">Blastocystis hominis</name>
    <dbReference type="NCBI Taxonomy" id="12968"/>
    <lineage>
        <taxon>Eukaryota</taxon>
        <taxon>Sar</taxon>
        <taxon>Stramenopiles</taxon>
        <taxon>Bigyra</taxon>
        <taxon>Opalozoa</taxon>
        <taxon>Opalinata</taxon>
        <taxon>Blastocystidae</taxon>
        <taxon>Blastocystis</taxon>
    </lineage>
</organism>
<feature type="region of interest" description="Disordered" evidence="1">
    <location>
        <begin position="1"/>
        <end position="32"/>
    </location>
</feature>
<evidence type="ECO:0000313" key="2">
    <source>
        <dbReference type="EMBL" id="CBK19657.2"/>
    </source>
</evidence>
<dbReference type="OrthoDB" id="10458817at2759"/>
<reference evidence="2" key="1">
    <citation type="submission" date="2010-02" db="EMBL/GenBank/DDBJ databases">
        <title>Sequencing and annotation of the Blastocystis hominis genome.</title>
        <authorList>
            <person name="Wincker P."/>
        </authorList>
    </citation>
    <scope>NUCLEOTIDE SEQUENCE</scope>
    <source>
        <strain evidence="2">Singapore isolate B</strain>
    </source>
</reference>
<dbReference type="EMBL" id="FN668638">
    <property type="protein sequence ID" value="CBK19657.2"/>
    <property type="molecule type" value="Genomic_DNA"/>
</dbReference>
<dbReference type="RefSeq" id="XP_012893705.1">
    <property type="nucleotide sequence ID" value="XM_013038251.1"/>
</dbReference>
<dbReference type="AlphaFoldDB" id="D8LV18"/>
<dbReference type="InParanoid" id="D8LV18"/>
<sequence>MAQGSSKEGSAEKLEKKKKSNQKKKVTKLRPGKRYFAPKQEKVRKQMELKQAITKVVGKTIEEACASKAFQQEANKIKLTDLKERGRERLNDARKKIREEEKKRKQRFIVPEKKDNWEQEFDEDLLW</sequence>
<dbReference type="Pfam" id="PF09495">
    <property type="entry name" value="DUF2462"/>
    <property type="match status" value="1"/>
</dbReference>
<dbReference type="Proteomes" id="UP000008312">
    <property type="component" value="Unassembled WGS sequence"/>
</dbReference>
<dbReference type="InterPro" id="IPR019034">
    <property type="entry name" value="UPF0390"/>
</dbReference>
<protein>
    <submittedName>
        <fullName evidence="2">Uncharacterized protein</fullName>
    </submittedName>
</protein>
<proteinExistence type="predicted"/>
<accession>D8LV18</accession>
<keyword evidence="3" id="KW-1185">Reference proteome</keyword>
<feature type="compositionally biased region" description="Basic residues" evidence="1">
    <location>
        <begin position="16"/>
        <end position="32"/>
    </location>
</feature>